<evidence type="ECO:0000256" key="2">
    <source>
        <dbReference type="SAM" id="SignalP"/>
    </source>
</evidence>
<organism evidence="3 4">
    <name type="scientific">Neptunicella marina</name>
    <dbReference type="NCBI Taxonomy" id="2125989"/>
    <lineage>
        <taxon>Bacteria</taxon>
        <taxon>Pseudomonadati</taxon>
        <taxon>Pseudomonadota</taxon>
        <taxon>Gammaproteobacteria</taxon>
        <taxon>Alteromonadales</taxon>
        <taxon>Alteromonadaceae</taxon>
        <taxon>Neptunicella</taxon>
    </lineage>
</organism>
<dbReference type="EMBL" id="JACNEP010000002">
    <property type="protein sequence ID" value="MBC3764806.1"/>
    <property type="molecule type" value="Genomic_DNA"/>
</dbReference>
<dbReference type="Proteomes" id="UP000601768">
    <property type="component" value="Unassembled WGS sequence"/>
</dbReference>
<evidence type="ECO:0000313" key="4">
    <source>
        <dbReference type="Proteomes" id="UP000601768"/>
    </source>
</evidence>
<feature type="transmembrane region" description="Helical" evidence="1">
    <location>
        <begin position="148"/>
        <end position="165"/>
    </location>
</feature>
<keyword evidence="4" id="KW-1185">Reference proteome</keyword>
<proteinExistence type="predicted"/>
<reference evidence="3" key="2">
    <citation type="submission" date="2020-08" db="EMBL/GenBank/DDBJ databases">
        <authorList>
            <person name="Lai Q."/>
        </authorList>
    </citation>
    <scope>NUCLEOTIDE SEQUENCE</scope>
    <source>
        <strain evidence="3">S27-2</strain>
    </source>
</reference>
<feature type="transmembrane region" description="Helical" evidence="1">
    <location>
        <begin position="229"/>
        <end position="249"/>
    </location>
</feature>
<keyword evidence="1" id="KW-1133">Transmembrane helix</keyword>
<reference evidence="3" key="1">
    <citation type="journal article" date="2018" name="Int. J. Syst. Evol. Microbiol.">
        <title>Neptunicella marina gen. nov., sp. nov., isolated from surface seawater.</title>
        <authorList>
            <person name="Liu X."/>
            <person name="Lai Q."/>
            <person name="Du Y."/>
            <person name="Zhang X."/>
            <person name="Liu Z."/>
            <person name="Sun F."/>
            <person name="Shao Z."/>
        </authorList>
    </citation>
    <scope>NUCLEOTIDE SEQUENCE</scope>
    <source>
        <strain evidence="3">S27-2</strain>
    </source>
</reference>
<feature type="transmembrane region" description="Helical" evidence="1">
    <location>
        <begin position="198"/>
        <end position="217"/>
    </location>
</feature>
<keyword evidence="1" id="KW-0812">Transmembrane</keyword>
<dbReference type="RefSeq" id="WP_186505282.1">
    <property type="nucleotide sequence ID" value="NZ_JACNEP010000002.1"/>
</dbReference>
<protein>
    <submittedName>
        <fullName evidence="3">HupE/UreJ family protein</fullName>
    </submittedName>
</protein>
<dbReference type="AlphaFoldDB" id="A0A8J6IPL6"/>
<feature type="chain" id="PRO_5035181691" evidence="2">
    <location>
        <begin position="19"/>
        <end position="323"/>
    </location>
</feature>
<dbReference type="InterPro" id="IPR032809">
    <property type="entry name" value="Put_HupE_UreJ"/>
</dbReference>
<feature type="signal peptide" evidence="2">
    <location>
        <begin position="1"/>
        <end position="18"/>
    </location>
</feature>
<evidence type="ECO:0000313" key="3">
    <source>
        <dbReference type="EMBL" id="MBC3764806.1"/>
    </source>
</evidence>
<sequence length="323" mass="35839">MRWLKYLCLVLLPWHAAADEIKPGFLSLLEQADNQYQVSFTIPFHSSLPLAISAEFPAGCEKTPVVTLPGNNRVTLKYQLKCSHTLGGEQLTIKGLQLTATDVLLRVEWLNGELNMQRFTPQQTSLSLDKPGDSAAIAGHYTVMGIEHILIGWDHLLFILCLVFIARQPKRIIVTATGFTLAHSLTLVATSLNWVSVPIAPVEAVIALSILFLATELCKHHRNSLTWRYPALVASTFGLIHGFGFASVLSDLGLPEQGFAIALLFFNVGVELGQLIFIAFLLCVAWLYMRFLPVNVRLSEQLTAYFVGSISAFWVIERTLSFI</sequence>
<comment type="caution">
    <text evidence="3">The sequence shown here is derived from an EMBL/GenBank/DDBJ whole genome shotgun (WGS) entry which is preliminary data.</text>
</comment>
<feature type="transmembrane region" description="Helical" evidence="1">
    <location>
        <begin position="172"/>
        <end position="192"/>
    </location>
</feature>
<accession>A0A8J6IPL6</accession>
<feature type="transmembrane region" description="Helical" evidence="1">
    <location>
        <begin position="261"/>
        <end position="288"/>
    </location>
</feature>
<evidence type="ECO:0000256" key="1">
    <source>
        <dbReference type="SAM" id="Phobius"/>
    </source>
</evidence>
<keyword evidence="1" id="KW-0472">Membrane</keyword>
<dbReference type="Pfam" id="PF13795">
    <property type="entry name" value="HupE_UreJ_2"/>
    <property type="match status" value="1"/>
</dbReference>
<name>A0A8J6IPL6_9ALTE</name>
<keyword evidence="2" id="KW-0732">Signal</keyword>
<gene>
    <name evidence="3" type="ORF">H8B19_02890</name>
</gene>